<evidence type="ECO:0000313" key="1">
    <source>
        <dbReference type="EMBL" id="CAK5276302.1"/>
    </source>
</evidence>
<gene>
    <name evidence="1" type="ORF">MYCIT1_LOCUS24439</name>
</gene>
<dbReference type="Proteomes" id="UP001295794">
    <property type="component" value="Unassembled WGS sequence"/>
</dbReference>
<feature type="non-terminal residue" evidence="1">
    <location>
        <position position="80"/>
    </location>
</feature>
<comment type="caution">
    <text evidence="1">The sequence shown here is derived from an EMBL/GenBank/DDBJ whole genome shotgun (WGS) entry which is preliminary data.</text>
</comment>
<protein>
    <submittedName>
        <fullName evidence="1">Uncharacterized protein</fullName>
    </submittedName>
</protein>
<sequence length="80" mass="9000">DRGPFSVLACFSNSVSERSWIHPFTQIHKSPSLRVTAVTQLRCLRNWILEVAVVSENQVAAGFVRPDDIFSAYCLDVGKY</sequence>
<keyword evidence="2" id="KW-1185">Reference proteome</keyword>
<proteinExistence type="predicted"/>
<organism evidence="1 2">
    <name type="scientific">Mycena citricolor</name>
    <dbReference type="NCBI Taxonomy" id="2018698"/>
    <lineage>
        <taxon>Eukaryota</taxon>
        <taxon>Fungi</taxon>
        <taxon>Dikarya</taxon>
        <taxon>Basidiomycota</taxon>
        <taxon>Agaricomycotina</taxon>
        <taxon>Agaricomycetes</taxon>
        <taxon>Agaricomycetidae</taxon>
        <taxon>Agaricales</taxon>
        <taxon>Marasmiineae</taxon>
        <taxon>Mycenaceae</taxon>
        <taxon>Mycena</taxon>
    </lineage>
</organism>
<accession>A0AAD2HM05</accession>
<dbReference type="AlphaFoldDB" id="A0AAD2HM05"/>
<name>A0AAD2HM05_9AGAR</name>
<reference evidence="1" key="1">
    <citation type="submission" date="2023-11" db="EMBL/GenBank/DDBJ databases">
        <authorList>
            <person name="De Vega J J."/>
            <person name="De Vega J J."/>
        </authorList>
    </citation>
    <scope>NUCLEOTIDE SEQUENCE</scope>
</reference>
<dbReference type="EMBL" id="CAVNYO010000405">
    <property type="protein sequence ID" value="CAK5276302.1"/>
    <property type="molecule type" value="Genomic_DNA"/>
</dbReference>
<evidence type="ECO:0000313" key="2">
    <source>
        <dbReference type="Proteomes" id="UP001295794"/>
    </source>
</evidence>